<keyword evidence="2" id="KW-1185">Reference proteome</keyword>
<protein>
    <submittedName>
        <fullName evidence="1">Uncharacterized protein</fullName>
    </submittedName>
</protein>
<accession>A0A343X852</accession>
<evidence type="ECO:0000313" key="2">
    <source>
        <dbReference type="Proteomes" id="UP000258330"/>
    </source>
</evidence>
<organism evidence="1 2">
    <name type="scientific">Clostridium phage CPS2</name>
    <dbReference type="NCBI Taxonomy" id="2175605"/>
    <lineage>
        <taxon>Viruses</taxon>
        <taxon>Duplodnaviria</taxon>
        <taxon>Heunggongvirae</taxon>
        <taxon>Uroviricota</taxon>
        <taxon>Caudoviricetes</taxon>
        <taxon>Guelinviridae</taxon>
        <taxon>Brucesealvirus</taxon>
        <taxon>Brucesealvirus CPS2</taxon>
    </lineage>
</organism>
<dbReference type="Proteomes" id="UP000258330">
    <property type="component" value="Segment"/>
</dbReference>
<name>A0A343X852_9CAUD</name>
<sequence>MEKLKSNVNAMIKHCKSTKYCISKGDVLCPYREMCIDYLKNSFEGRAPASEWEEKIINTLNKLDKYKPKKDPQKFFNSQGAYHISTHPAGNYWRRLQFTYCKQRGFIIKHAWLDFQAFAEWYDIMSCDFKYSPVLDQSKGVIDENTIKWVKK</sequence>
<gene>
    <name evidence="1" type="ORF">CPS2_21</name>
</gene>
<dbReference type="EMBL" id="MH248069">
    <property type="protein sequence ID" value="AWG96528.1"/>
    <property type="molecule type" value="Genomic_DNA"/>
</dbReference>
<reference evidence="1 2" key="1">
    <citation type="journal article" date="2018" name="Viruses">
        <title>Clostridium perfringens Virulent Bacteriophage CPS2 and Its Thermostable Endolysin LysCPS2.</title>
        <authorList>
            <person name="Ha E."/>
            <person name="Son B."/>
            <person name="Ryu S."/>
        </authorList>
    </citation>
    <scope>NUCLEOTIDE SEQUENCE [LARGE SCALE GENOMIC DNA]</scope>
</reference>
<evidence type="ECO:0000313" key="1">
    <source>
        <dbReference type="EMBL" id="AWG96528.1"/>
    </source>
</evidence>
<proteinExistence type="predicted"/>